<proteinExistence type="predicted"/>
<dbReference type="Proteomes" id="UP001264980">
    <property type="component" value="Unassembled WGS sequence"/>
</dbReference>
<sequence length="44" mass="5087">MEISEWFPLEIDKEHEAALAKLKTGRAIDPDYKRAMEARMNAIP</sequence>
<dbReference type="RefSeq" id="WP_309983537.1">
    <property type="nucleotide sequence ID" value="NZ_JAVDTI010000002.1"/>
</dbReference>
<protein>
    <submittedName>
        <fullName evidence="1">Uncharacterized protein</fullName>
    </submittedName>
</protein>
<comment type="caution">
    <text evidence="1">The sequence shown here is derived from an EMBL/GenBank/DDBJ whole genome shotgun (WGS) entry which is preliminary data.</text>
</comment>
<reference evidence="1 2" key="1">
    <citation type="submission" date="2023-07" db="EMBL/GenBank/DDBJ databases">
        <title>Sorghum-associated microbial communities from plants grown in Nebraska, USA.</title>
        <authorList>
            <person name="Schachtman D."/>
        </authorList>
    </citation>
    <scope>NUCLEOTIDE SEQUENCE [LARGE SCALE GENOMIC DNA]</scope>
    <source>
        <strain evidence="1 2">BE57</strain>
    </source>
</reference>
<keyword evidence="2" id="KW-1185">Reference proteome</keyword>
<accession>A0ABU1QWQ2</accession>
<dbReference type="EMBL" id="JAVDTI010000002">
    <property type="protein sequence ID" value="MDR6805572.1"/>
    <property type="molecule type" value="Genomic_DNA"/>
</dbReference>
<evidence type="ECO:0000313" key="1">
    <source>
        <dbReference type="EMBL" id="MDR6805572.1"/>
    </source>
</evidence>
<gene>
    <name evidence="1" type="ORF">J2W84_002618</name>
</gene>
<name>A0ABU1QWQ2_9BACT</name>
<evidence type="ECO:0000313" key="2">
    <source>
        <dbReference type="Proteomes" id="UP001264980"/>
    </source>
</evidence>
<organism evidence="1 2">
    <name type="scientific">Dyadobacter fermentans</name>
    <dbReference type="NCBI Taxonomy" id="94254"/>
    <lineage>
        <taxon>Bacteria</taxon>
        <taxon>Pseudomonadati</taxon>
        <taxon>Bacteroidota</taxon>
        <taxon>Cytophagia</taxon>
        <taxon>Cytophagales</taxon>
        <taxon>Spirosomataceae</taxon>
        <taxon>Dyadobacter</taxon>
    </lineage>
</organism>